<dbReference type="eggNOG" id="COG1250">
    <property type="taxonomic scope" value="Bacteria"/>
</dbReference>
<proteinExistence type="predicted"/>
<comment type="caution">
    <text evidence="15">The sequence shown here is derived from an EMBL/GenBank/DDBJ whole genome shotgun (WGS) entry which is preliminary data.</text>
</comment>
<evidence type="ECO:0000256" key="4">
    <source>
        <dbReference type="ARBA" id="ARBA00022963"/>
    </source>
</evidence>
<dbReference type="InterPro" id="IPR006176">
    <property type="entry name" value="3-OHacyl-CoA_DH_NAD-bd"/>
</dbReference>
<dbReference type="GO" id="GO:0004300">
    <property type="term" value="F:enoyl-CoA hydratase activity"/>
    <property type="evidence" value="ECO:0007669"/>
    <property type="project" value="UniProtKB-ARBA"/>
</dbReference>
<evidence type="ECO:0000256" key="12">
    <source>
        <dbReference type="ARBA" id="ARBA00049556"/>
    </source>
</evidence>
<evidence type="ECO:0000256" key="1">
    <source>
        <dbReference type="ARBA" id="ARBA00004275"/>
    </source>
</evidence>
<dbReference type="InterPro" id="IPR001753">
    <property type="entry name" value="Enoyl-CoA_hydra/iso"/>
</dbReference>
<keyword evidence="5" id="KW-0560">Oxidoreductase</keyword>
<keyword evidence="6" id="KW-0520">NAD</keyword>
<dbReference type="GO" id="GO:0016853">
    <property type="term" value="F:isomerase activity"/>
    <property type="evidence" value="ECO:0007669"/>
    <property type="project" value="UniProtKB-KW"/>
</dbReference>
<dbReference type="eggNOG" id="COG1024">
    <property type="taxonomic scope" value="Bacteria"/>
</dbReference>
<dbReference type="GO" id="GO:0070403">
    <property type="term" value="F:NAD+ binding"/>
    <property type="evidence" value="ECO:0007669"/>
    <property type="project" value="InterPro"/>
</dbReference>
<gene>
    <name evidence="15" type="ORF">ATO8_15878</name>
</gene>
<evidence type="ECO:0000256" key="11">
    <source>
        <dbReference type="ARBA" id="ARBA00023268"/>
    </source>
</evidence>
<comment type="subcellular location">
    <subcellularLocation>
        <location evidence="1">Peroxisome</location>
    </subcellularLocation>
</comment>
<dbReference type="Gene3D" id="3.40.50.720">
    <property type="entry name" value="NAD(P)-binding Rossmann-like Domain"/>
    <property type="match status" value="1"/>
</dbReference>
<evidence type="ECO:0000256" key="5">
    <source>
        <dbReference type="ARBA" id="ARBA00023002"/>
    </source>
</evidence>
<name>W4HHV9_9RHOB</name>
<keyword evidence="9" id="KW-0413">Isomerase</keyword>
<dbReference type="STRING" id="1379903.ATO8_15878"/>
<dbReference type="SUPFAM" id="SSF48179">
    <property type="entry name" value="6-phosphogluconate dehydrogenase C-terminal domain-like"/>
    <property type="match status" value="2"/>
</dbReference>
<evidence type="ECO:0000256" key="6">
    <source>
        <dbReference type="ARBA" id="ARBA00023027"/>
    </source>
</evidence>
<dbReference type="AlphaFoldDB" id="W4HHV9"/>
<evidence type="ECO:0000313" key="16">
    <source>
        <dbReference type="Proteomes" id="UP000019063"/>
    </source>
</evidence>
<keyword evidence="16" id="KW-1185">Reference proteome</keyword>
<evidence type="ECO:0000256" key="9">
    <source>
        <dbReference type="ARBA" id="ARBA00023235"/>
    </source>
</evidence>
<dbReference type="SUPFAM" id="SSF52096">
    <property type="entry name" value="ClpP/crotonase"/>
    <property type="match status" value="1"/>
</dbReference>
<dbReference type="GO" id="GO:0003857">
    <property type="term" value="F:(3S)-3-hydroxyacyl-CoA dehydrogenase (NAD+) activity"/>
    <property type="evidence" value="ECO:0007669"/>
    <property type="project" value="UniProtKB-EC"/>
</dbReference>
<evidence type="ECO:0000256" key="8">
    <source>
        <dbReference type="ARBA" id="ARBA00023140"/>
    </source>
</evidence>
<reference evidence="15 16" key="1">
    <citation type="journal article" date="2014" name="Antonie Van Leeuwenhoek">
        <title>Roseivivax atlanticus sp. nov., isolated from surface seawater of the Atlantic Ocean.</title>
        <authorList>
            <person name="Li G."/>
            <person name="Lai Q."/>
            <person name="Liu X."/>
            <person name="Sun F."/>
            <person name="Shao Z."/>
        </authorList>
    </citation>
    <scope>NUCLEOTIDE SEQUENCE [LARGE SCALE GENOMIC DNA]</scope>
    <source>
        <strain evidence="15 16">22II-s10s</strain>
    </source>
</reference>
<keyword evidence="10" id="KW-0456">Lyase</keyword>
<evidence type="ECO:0000259" key="13">
    <source>
        <dbReference type="Pfam" id="PF00725"/>
    </source>
</evidence>
<dbReference type="Gene3D" id="3.90.226.10">
    <property type="entry name" value="2-enoyl-CoA Hydratase, Chain A, domain 1"/>
    <property type="match status" value="1"/>
</dbReference>
<keyword evidence="4" id="KW-0442">Lipid degradation</keyword>
<evidence type="ECO:0000256" key="3">
    <source>
        <dbReference type="ARBA" id="ARBA00022832"/>
    </source>
</evidence>
<comment type="pathway">
    <text evidence="2">Lipid metabolism; fatty acid beta-oxidation.</text>
</comment>
<dbReference type="CDD" id="cd06558">
    <property type="entry name" value="crotonase-like"/>
    <property type="match status" value="1"/>
</dbReference>
<evidence type="ECO:0000313" key="15">
    <source>
        <dbReference type="EMBL" id="ETW11741.1"/>
    </source>
</evidence>
<keyword evidence="3" id="KW-0276">Fatty acid metabolism</keyword>
<feature type="domain" description="3-hydroxyacyl-CoA dehydrogenase C-terminal" evidence="13">
    <location>
        <begin position="457"/>
        <end position="538"/>
    </location>
</feature>
<evidence type="ECO:0000256" key="7">
    <source>
        <dbReference type="ARBA" id="ARBA00023098"/>
    </source>
</evidence>
<dbReference type="InterPro" id="IPR036291">
    <property type="entry name" value="NAD(P)-bd_dom_sf"/>
</dbReference>
<dbReference type="InterPro" id="IPR006108">
    <property type="entry name" value="3HC_DH_C"/>
</dbReference>
<dbReference type="UniPathway" id="UPA00659"/>
<sequence>MAGQVHLSVTGRIALVEIDNPPVNALTPTIRAALTDRLDEIETGPQSDHIDGIVLTGRGRIFSAGVEPSEHDAPVAASAPDLAVLCRRIGDSPRPVIAALHGTTLGGGAEIALAAHDRIATPEARVVFPDIRLGLPPQGGATQRLPRLVGAEAALDLLLTGAPRAAVPLLATEAEGPLVAAAIAACEARVASGAPAEEALPPGLSDPQAFQQALARARAKLGAGTSGVAGRIVEAVEAAQLLPLEAGLALEREAFDEARASDRSIALRHVFTAETRARDFGEDAGPGSAPRIDTLAVLGGGLLAAHVAIAALDAGRHVRWGTRDPAALRDGVERIRAEYERRVARGALSEAAVGARLDRLEVGDRAAMVDGADVVLQAARGQADLRLPEGVVRLSAVPGWVETVGLRFSAPATTHPLVEIILGPLADPVEVATARSLVLALRKVPLRVVTDGPSATGRLTAALHRAADAMVDLGAAPHEVDAAIRAWGWTRPPFELRDATGLKTLAGAPRAEGAMNWSDRMIDAGRGGRAEGRGFYDYPDNGGVPRRSEAADALIDGLRPRAALDPEDIVWWSLVALANEGARMIEDGTLRRPLEVDLAAVLGLGMPRWRGGPLLAADRAGPLAVKRTLERMAHPDAAFWEPRPVWAELSKNGRRFRDLNG</sequence>
<dbReference type="InterPro" id="IPR029045">
    <property type="entry name" value="ClpP/crotonase-like_dom_sf"/>
</dbReference>
<keyword evidence="8" id="KW-0576">Peroxisome</keyword>
<keyword evidence="11" id="KW-0511">Multifunctional enzyme</keyword>
<dbReference type="SUPFAM" id="SSF51735">
    <property type="entry name" value="NAD(P)-binding Rossmann-fold domains"/>
    <property type="match status" value="1"/>
</dbReference>
<dbReference type="EMBL" id="AQQW01000010">
    <property type="protein sequence ID" value="ETW11741.1"/>
    <property type="molecule type" value="Genomic_DNA"/>
</dbReference>
<evidence type="ECO:0000256" key="2">
    <source>
        <dbReference type="ARBA" id="ARBA00005005"/>
    </source>
</evidence>
<comment type="catalytic activity">
    <reaction evidence="12">
        <text>a (3S)-3-hydroxyacyl-CoA + NAD(+) = a 3-oxoacyl-CoA + NADH + H(+)</text>
        <dbReference type="Rhea" id="RHEA:22432"/>
        <dbReference type="ChEBI" id="CHEBI:15378"/>
        <dbReference type="ChEBI" id="CHEBI:57318"/>
        <dbReference type="ChEBI" id="CHEBI:57540"/>
        <dbReference type="ChEBI" id="CHEBI:57945"/>
        <dbReference type="ChEBI" id="CHEBI:90726"/>
        <dbReference type="EC" id="1.1.1.35"/>
    </reaction>
</comment>
<evidence type="ECO:0000259" key="14">
    <source>
        <dbReference type="Pfam" id="PF02737"/>
    </source>
</evidence>
<dbReference type="Gene3D" id="1.10.1040.50">
    <property type="match status" value="1"/>
</dbReference>
<dbReference type="Pfam" id="PF00725">
    <property type="entry name" value="3HCDH"/>
    <property type="match status" value="1"/>
</dbReference>
<evidence type="ECO:0000256" key="10">
    <source>
        <dbReference type="ARBA" id="ARBA00023239"/>
    </source>
</evidence>
<dbReference type="InterPro" id="IPR008927">
    <property type="entry name" value="6-PGluconate_DH-like_C_sf"/>
</dbReference>
<feature type="domain" description="3-hydroxyacyl-CoA dehydrogenase NAD binding" evidence="14">
    <location>
        <begin position="295"/>
        <end position="380"/>
    </location>
</feature>
<dbReference type="Proteomes" id="UP000019063">
    <property type="component" value="Unassembled WGS sequence"/>
</dbReference>
<dbReference type="PATRIC" id="fig|1317118.6.peg.3264"/>
<dbReference type="RefSeq" id="WP_051487821.1">
    <property type="nucleotide sequence ID" value="NZ_AQQW01000010.1"/>
</dbReference>
<dbReference type="PANTHER" id="PTHR23309">
    <property type="entry name" value="3-HYDROXYACYL-COA DEHYROGENASE"/>
    <property type="match status" value="1"/>
</dbReference>
<organism evidence="15 16">
    <name type="scientific">Roseivivax marinus</name>
    <dbReference type="NCBI Taxonomy" id="1379903"/>
    <lineage>
        <taxon>Bacteria</taxon>
        <taxon>Pseudomonadati</taxon>
        <taxon>Pseudomonadota</taxon>
        <taxon>Alphaproteobacteria</taxon>
        <taxon>Rhodobacterales</taxon>
        <taxon>Roseobacteraceae</taxon>
        <taxon>Roseivivax</taxon>
    </lineage>
</organism>
<dbReference type="Pfam" id="PF02737">
    <property type="entry name" value="3HCDH_N"/>
    <property type="match status" value="1"/>
</dbReference>
<protein>
    <submittedName>
        <fullName evidence="15">3-hydroxyacyl-CoA dehydrogenase</fullName>
    </submittedName>
</protein>
<dbReference type="GO" id="GO:0006635">
    <property type="term" value="P:fatty acid beta-oxidation"/>
    <property type="evidence" value="ECO:0007669"/>
    <property type="project" value="UniProtKB-UniPathway"/>
</dbReference>
<accession>W4HHV9</accession>
<dbReference type="Pfam" id="PF00378">
    <property type="entry name" value="ECH_1"/>
    <property type="match status" value="1"/>
</dbReference>
<keyword evidence="7" id="KW-0443">Lipid metabolism</keyword>